<sequence>MAMTGRELVRRAIEFKGPERLPFIQHITPDVPDDVMESFEIDRAKGGWFLDHPALDDWGCVWERAQDSITRDIGQVVYSPLEENWAAFDSYMPPDPGDDFYYERIPPLLEEAGERYVMLSSIMTLHERHRFLRGFENALMDYQLEPDKTHNLLDMILEFRVRQFQEINRRFGGRVDGLFLTEDWGTQEAPFVAIDVFEEFYRERYKVMADAAHDNGLHTILHSCGKVN</sequence>
<feature type="non-terminal residue" evidence="1">
    <location>
        <position position="228"/>
    </location>
</feature>
<dbReference type="InterPro" id="IPR038071">
    <property type="entry name" value="UROD/MetE-like_sf"/>
</dbReference>
<reference evidence="1" key="1">
    <citation type="journal article" date="2014" name="Front. Microbiol.">
        <title>High frequency of phylogenetically diverse reductive dehalogenase-homologous genes in deep subseafloor sedimentary metagenomes.</title>
        <authorList>
            <person name="Kawai M."/>
            <person name="Futagami T."/>
            <person name="Toyoda A."/>
            <person name="Takaki Y."/>
            <person name="Nishi S."/>
            <person name="Hori S."/>
            <person name="Arai W."/>
            <person name="Tsubouchi T."/>
            <person name="Morono Y."/>
            <person name="Uchiyama I."/>
            <person name="Ito T."/>
            <person name="Fujiyama A."/>
            <person name="Inagaki F."/>
            <person name="Takami H."/>
        </authorList>
    </citation>
    <scope>NUCLEOTIDE SEQUENCE</scope>
    <source>
        <strain evidence="1">Expedition CK06-06</strain>
    </source>
</reference>
<dbReference type="EMBL" id="BARS01044283">
    <property type="protein sequence ID" value="GAG34542.1"/>
    <property type="molecule type" value="Genomic_DNA"/>
</dbReference>
<proteinExistence type="predicted"/>
<name>X0XGM3_9ZZZZ</name>
<organism evidence="1">
    <name type="scientific">marine sediment metagenome</name>
    <dbReference type="NCBI Taxonomy" id="412755"/>
    <lineage>
        <taxon>unclassified sequences</taxon>
        <taxon>metagenomes</taxon>
        <taxon>ecological metagenomes</taxon>
    </lineage>
</organism>
<dbReference type="SUPFAM" id="SSF51726">
    <property type="entry name" value="UROD/MetE-like"/>
    <property type="match status" value="1"/>
</dbReference>
<comment type="caution">
    <text evidence="1">The sequence shown here is derived from an EMBL/GenBank/DDBJ whole genome shotgun (WGS) entry which is preliminary data.</text>
</comment>
<dbReference type="AlphaFoldDB" id="X0XGM3"/>
<evidence type="ECO:0000313" key="1">
    <source>
        <dbReference type="EMBL" id="GAG34542.1"/>
    </source>
</evidence>
<gene>
    <name evidence="1" type="ORF">S01H1_66934</name>
</gene>
<protein>
    <recommendedName>
        <fullName evidence="2">Uroporphyrinogen decarboxylase (URO-D) domain-containing protein</fullName>
    </recommendedName>
</protein>
<dbReference type="Gene3D" id="3.20.20.210">
    <property type="match status" value="1"/>
</dbReference>
<accession>X0XGM3</accession>
<evidence type="ECO:0008006" key="2">
    <source>
        <dbReference type="Google" id="ProtNLM"/>
    </source>
</evidence>